<comment type="catalytic activity">
    <reaction evidence="1">
        <text>Hydrolysis of terminal non-reducing N-acetyl-D-hexosamine residues in N-acetyl-beta-D-hexosaminides.</text>
        <dbReference type="EC" id="3.2.1.52"/>
    </reaction>
</comment>
<reference evidence="7 8" key="1">
    <citation type="submission" date="2019-03" db="EMBL/GenBank/DDBJ databases">
        <title>Genomic Encyclopedia of Archaeal and Bacterial Type Strains, Phase II (KMG-II): from individual species to whole genera.</title>
        <authorList>
            <person name="Goeker M."/>
        </authorList>
    </citation>
    <scope>NUCLEOTIDE SEQUENCE [LARGE SCALE GENOMIC DNA]</scope>
    <source>
        <strain evidence="7 8">DSM 19035</strain>
    </source>
</reference>
<accession>A0A4R6SV27</accession>
<dbReference type="Pfam" id="PF00933">
    <property type="entry name" value="Glyco_hydro_3"/>
    <property type="match status" value="1"/>
</dbReference>
<feature type="domain" description="Glycoside hydrolase family 3 N-terminal" evidence="6">
    <location>
        <begin position="65"/>
        <end position="378"/>
    </location>
</feature>
<proteinExistence type="inferred from homology"/>
<evidence type="ECO:0000256" key="1">
    <source>
        <dbReference type="ARBA" id="ARBA00001231"/>
    </source>
</evidence>
<dbReference type="PANTHER" id="PTHR30480:SF13">
    <property type="entry name" value="BETA-HEXOSAMINIDASE"/>
    <property type="match status" value="1"/>
</dbReference>
<comment type="caution">
    <text evidence="7">The sequence shown here is derived from an EMBL/GenBank/DDBJ whole genome shotgun (WGS) entry which is preliminary data.</text>
</comment>
<evidence type="ECO:0000313" key="7">
    <source>
        <dbReference type="EMBL" id="TDQ09698.1"/>
    </source>
</evidence>
<protein>
    <recommendedName>
        <fullName evidence="3">beta-N-acetylhexosaminidase</fullName>
        <ecNumber evidence="3">3.2.1.52</ecNumber>
    </recommendedName>
</protein>
<dbReference type="InterPro" id="IPR036962">
    <property type="entry name" value="Glyco_hydro_3_N_sf"/>
</dbReference>
<dbReference type="InterPro" id="IPR001764">
    <property type="entry name" value="Glyco_hydro_3_N"/>
</dbReference>
<dbReference type="Gene3D" id="3.20.20.300">
    <property type="entry name" value="Glycoside hydrolase, family 3, N-terminal domain"/>
    <property type="match status" value="1"/>
</dbReference>
<dbReference type="GO" id="GO:0005975">
    <property type="term" value="P:carbohydrate metabolic process"/>
    <property type="evidence" value="ECO:0007669"/>
    <property type="project" value="InterPro"/>
</dbReference>
<dbReference type="Proteomes" id="UP000295620">
    <property type="component" value="Unassembled WGS sequence"/>
</dbReference>
<dbReference type="OrthoDB" id="9805821at2"/>
<dbReference type="InterPro" id="IPR017853">
    <property type="entry name" value="GH"/>
</dbReference>
<dbReference type="SUPFAM" id="SSF51445">
    <property type="entry name" value="(Trans)glycosidases"/>
    <property type="match status" value="1"/>
</dbReference>
<comment type="similarity">
    <text evidence="2">Belongs to the glycosyl hydrolase 3 family.</text>
</comment>
<dbReference type="Gene3D" id="3.40.50.1700">
    <property type="entry name" value="Glycoside hydrolase family 3 C-terminal domain"/>
    <property type="match status" value="1"/>
</dbReference>
<dbReference type="InterPro" id="IPR036881">
    <property type="entry name" value="Glyco_hydro_3_C_sf"/>
</dbReference>
<evidence type="ECO:0000313" key="8">
    <source>
        <dbReference type="Proteomes" id="UP000295620"/>
    </source>
</evidence>
<dbReference type="RefSeq" id="WP_133575761.1">
    <property type="nucleotide sequence ID" value="NZ_SNYC01000004.1"/>
</dbReference>
<keyword evidence="8" id="KW-1185">Reference proteome</keyword>
<dbReference type="GO" id="GO:0009254">
    <property type="term" value="P:peptidoglycan turnover"/>
    <property type="evidence" value="ECO:0007669"/>
    <property type="project" value="TreeGrafter"/>
</dbReference>
<evidence type="ECO:0000256" key="2">
    <source>
        <dbReference type="ARBA" id="ARBA00005336"/>
    </source>
</evidence>
<keyword evidence="4 7" id="KW-0378">Hydrolase</keyword>
<dbReference type="AlphaFoldDB" id="A0A4R6SV27"/>
<dbReference type="GO" id="GO:0004563">
    <property type="term" value="F:beta-N-acetylhexosaminidase activity"/>
    <property type="evidence" value="ECO:0007669"/>
    <property type="project" value="UniProtKB-EC"/>
</dbReference>
<evidence type="ECO:0000259" key="6">
    <source>
        <dbReference type="Pfam" id="PF00933"/>
    </source>
</evidence>
<dbReference type="PRINTS" id="PR00133">
    <property type="entry name" value="GLHYDRLASE3"/>
</dbReference>
<gene>
    <name evidence="7" type="ORF">ATK78_1855</name>
</gene>
<dbReference type="PANTHER" id="PTHR30480">
    <property type="entry name" value="BETA-HEXOSAMINIDASE-RELATED"/>
    <property type="match status" value="1"/>
</dbReference>
<dbReference type="EMBL" id="SNYC01000004">
    <property type="protein sequence ID" value="TDQ09698.1"/>
    <property type="molecule type" value="Genomic_DNA"/>
</dbReference>
<evidence type="ECO:0000256" key="3">
    <source>
        <dbReference type="ARBA" id="ARBA00012663"/>
    </source>
</evidence>
<keyword evidence="5" id="KW-0326">Glycosidase</keyword>
<sequence>MNFKSSLCSLSTRFKSILSQSLFLSAVLSLILSVSAQAQKKTYLQTLSEQNEWVDSVFNKLSKKQKIAQMFFVRAHTNLGKAYEDSVGTVIKKEQVGGLVFFQGGPGRQTILTNKYQSLAKVPLLITSDGEWGLGMRLDSTISYPYQMTLGAVQNKELIHKMGLEVAKDYKRIGMHMNLAPVADINNNPKNPVINYRSFGDNKYNVTDKVSAYMNGMQDGGLLVSIKHFPGHGDTDVDSHYDLPQLTFTKARLDSLEIYPFRELVKAGVAGVMIAHMNIPALDPTPNMPSTLSKPIVTGILKEELGFKGLIVSDAMEMKGVIKFFKDGEADVMGIIAGNDILELSENSARAIKLVRKAVRQERISMDRIDESVKKILTAKYWAGLNVKDTLNEQNVLAGVTRPESYVLLQQLADASVTLLRGKENIQQLTADKRTAVISIGTPGATTFQQELGTHYKNSVFYSLDKNANANAIAKVLKDLAAFEQVIIGIHDSRTRPGNGMVLSPDLRMFISDRAKTNAVFAFFANPYNLSALPGLESCNGLIVAYQKEDFMQKAAASVIKNQLIPTGKLPVTVNKFFKYGDGISTDYLVPLP</sequence>
<organism evidence="7 8">
    <name type="scientific">Pedobacter metabolipauper</name>
    <dbReference type="NCBI Taxonomy" id="425513"/>
    <lineage>
        <taxon>Bacteria</taxon>
        <taxon>Pseudomonadati</taxon>
        <taxon>Bacteroidota</taxon>
        <taxon>Sphingobacteriia</taxon>
        <taxon>Sphingobacteriales</taxon>
        <taxon>Sphingobacteriaceae</taxon>
        <taxon>Pedobacter</taxon>
    </lineage>
</organism>
<evidence type="ECO:0000256" key="5">
    <source>
        <dbReference type="ARBA" id="ARBA00023295"/>
    </source>
</evidence>
<dbReference type="InterPro" id="IPR050226">
    <property type="entry name" value="NagZ_Beta-hexosaminidase"/>
</dbReference>
<name>A0A4R6SV27_9SPHI</name>
<evidence type="ECO:0000256" key="4">
    <source>
        <dbReference type="ARBA" id="ARBA00022801"/>
    </source>
</evidence>
<dbReference type="EC" id="3.2.1.52" evidence="3"/>